<dbReference type="EMBL" id="BJYZ01000133">
    <property type="protein sequence ID" value="GEO43693.1"/>
    <property type="molecule type" value="Genomic_DNA"/>
</dbReference>
<protein>
    <recommendedName>
        <fullName evidence="2">Winged helix-turn helix domain-containing protein</fullName>
    </recommendedName>
</protein>
<dbReference type="RefSeq" id="WP_052832808.1">
    <property type="nucleotide sequence ID" value="NZ_BJYZ01000133.1"/>
</dbReference>
<keyword evidence="4" id="KW-1185">Reference proteome</keyword>
<proteinExistence type="predicted"/>
<evidence type="ECO:0000256" key="1">
    <source>
        <dbReference type="SAM" id="MobiDB-lite"/>
    </source>
</evidence>
<feature type="compositionally biased region" description="Basic residues" evidence="1">
    <location>
        <begin position="158"/>
        <end position="167"/>
    </location>
</feature>
<dbReference type="Proteomes" id="UP000321523">
    <property type="component" value="Unassembled WGS sequence"/>
</dbReference>
<accession>A0A512E4S0</accession>
<dbReference type="InterPro" id="IPR025959">
    <property type="entry name" value="Winged_HTH_dom"/>
</dbReference>
<comment type="caution">
    <text evidence="3">The sequence shown here is derived from an EMBL/GenBank/DDBJ whole genome shotgun (WGS) entry which is preliminary data.</text>
</comment>
<dbReference type="AlphaFoldDB" id="A0A512E4S0"/>
<dbReference type="InterPro" id="IPR009057">
    <property type="entry name" value="Homeodomain-like_sf"/>
</dbReference>
<dbReference type="Pfam" id="PF13592">
    <property type="entry name" value="HTH_33"/>
    <property type="match status" value="1"/>
</dbReference>
<evidence type="ECO:0000313" key="3">
    <source>
        <dbReference type="EMBL" id="GEO43693.1"/>
    </source>
</evidence>
<organism evidence="3 4">
    <name type="scientific">Skermanella aerolata</name>
    <dbReference type="NCBI Taxonomy" id="393310"/>
    <lineage>
        <taxon>Bacteria</taxon>
        <taxon>Pseudomonadati</taxon>
        <taxon>Pseudomonadota</taxon>
        <taxon>Alphaproteobacteria</taxon>
        <taxon>Rhodospirillales</taxon>
        <taxon>Azospirillaceae</taxon>
        <taxon>Skermanella</taxon>
    </lineage>
</organism>
<reference evidence="3 4" key="1">
    <citation type="submission" date="2019-07" db="EMBL/GenBank/DDBJ databases">
        <title>Whole genome shotgun sequence of Skermanella aerolata NBRC 106429.</title>
        <authorList>
            <person name="Hosoyama A."/>
            <person name="Uohara A."/>
            <person name="Ohji S."/>
            <person name="Ichikawa N."/>
        </authorList>
    </citation>
    <scope>NUCLEOTIDE SEQUENCE [LARGE SCALE GENOMIC DNA]</scope>
    <source>
        <strain evidence="3 4">NBRC 106429</strain>
    </source>
</reference>
<dbReference type="SUPFAM" id="SSF46689">
    <property type="entry name" value="Homeodomain-like"/>
    <property type="match status" value="1"/>
</dbReference>
<sequence>MERRYKAASDGIERGHLHIIWLLSQGRSAKFVAEVTGYTPTWVSKILWRYNDHGFAGLGDSRLDNPGAAPLLNPVQVGELRDVVSEPPLDGGLWTGRKVACWITGRIGRPVSPQRGVEYLRRLDLTRQVPRPANPKASLYEQARFKKSSRPASASSKAPKRQSRSKSGRSTNTASA</sequence>
<feature type="region of interest" description="Disordered" evidence="1">
    <location>
        <begin position="130"/>
        <end position="176"/>
    </location>
</feature>
<name>A0A512E4S0_9PROT</name>
<dbReference type="OrthoDB" id="2375382at2"/>
<feature type="domain" description="Winged helix-turn helix" evidence="2">
    <location>
        <begin position="90"/>
        <end position="147"/>
    </location>
</feature>
<gene>
    <name evidence="3" type="ORF">SAE02_78410</name>
</gene>
<evidence type="ECO:0000313" key="4">
    <source>
        <dbReference type="Proteomes" id="UP000321523"/>
    </source>
</evidence>
<evidence type="ECO:0000259" key="2">
    <source>
        <dbReference type="Pfam" id="PF13592"/>
    </source>
</evidence>